<gene>
    <name evidence="1" type="ORF">C8R41DRAFT_380096</name>
</gene>
<organism evidence="1 2">
    <name type="scientific">Lentinula lateritia</name>
    <dbReference type="NCBI Taxonomy" id="40482"/>
    <lineage>
        <taxon>Eukaryota</taxon>
        <taxon>Fungi</taxon>
        <taxon>Dikarya</taxon>
        <taxon>Basidiomycota</taxon>
        <taxon>Agaricomycotina</taxon>
        <taxon>Agaricomycetes</taxon>
        <taxon>Agaricomycetidae</taxon>
        <taxon>Agaricales</taxon>
        <taxon>Marasmiineae</taxon>
        <taxon>Omphalotaceae</taxon>
        <taxon>Lentinula</taxon>
    </lineage>
</organism>
<dbReference type="Proteomes" id="UP001150217">
    <property type="component" value="Unassembled WGS sequence"/>
</dbReference>
<reference evidence="1" key="1">
    <citation type="submission" date="2022-08" db="EMBL/GenBank/DDBJ databases">
        <title>A Global Phylogenomic Analysis of the Shiitake Genus Lentinula.</title>
        <authorList>
            <consortium name="DOE Joint Genome Institute"/>
            <person name="Sierra-Patev S."/>
            <person name="Min B."/>
            <person name="Naranjo-Ortiz M."/>
            <person name="Looney B."/>
            <person name="Konkel Z."/>
            <person name="Slot J.C."/>
            <person name="Sakamoto Y."/>
            <person name="Steenwyk J.L."/>
            <person name="Rokas A."/>
            <person name="Carro J."/>
            <person name="Camarero S."/>
            <person name="Ferreira P."/>
            <person name="Molpeceres G."/>
            <person name="Ruiz-Duenas F.J."/>
            <person name="Serrano A."/>
            <person name="Henrissat B."/>
            <person name="Drula E."/>
            <person name="Hughes K.W."/>
            <person name="Mata J.L."/>
            <person name="Ishikawa N.K."/>
            <person name="Vargas-Isla R."/>
            <person name="Ushijima S."/>
            <person name="Smith C.A."/>
            <person name="Ahrendt S."/>
            <person name="Andreopoulos W."/>
            <person name="He G."/>
            <person name="Labutti K."/>
            <person name="Lipzen A."/>
            <person name="Ng V."/>
            <person name="Riley R."/>
            <person name="Sandor L."/>
            <person name="Barry K."/>
            <person name="Martinez A.T."/>
            <person name="Xiao Y."/>
            <person name="Gibbons J.G."/>
            <person name="Terashima K."/>
            <person name="Grigoriev I.V."/>
            <person name="Hibbett D.S."/>
        </authorList>
    </citation>
    <scope>NUCLEOTIDE SEQUENCE</scope>
    <source>
        <strain evidence="1">RHP3577 ss4</strain>
    </source>
</reference>
<comment type="caution">
    <text evidence="1">The sequence shown here is derived from an EMBL/GenBank/DDBJ whole genome shotgun (WGS) entry which is preliminary data.</text>
</comment>
<evidence type="ECO:0000313" key="2">
    <source>
        <dbReference type="Proteomes" id="UP001150217"/>
    </source>
</evidence>
<protein>
    <submittedName>
        <fullName evidence="1">Uncharacterized protein</fullName>
    </submittedName>
</protein>
<sequence>MFSRSHLSTVHPTFSFVPYGGSALFFLSIHTIPLPPHHSTHSLHFAPYFALKQLRVLFNISPVSSDYSLLSAMETWRHGAARVHVLNEAQCVSHGMGWRWRWRWSCWRCSQELLRVRRQNRFPLEYRLPLQRYPIRPNQSNPIAYTPHSVAQYILPAPSSELRVESRCEVLDGWMWGRKGHRTSSGGSPFFFWISLRQKIIHPVPSLPIPPLPLSHRIPSSPCPRSSVLLTSS</sequence>
<evidence type="ECO:0000313" key="1">
    <source>
        <dbReference type="EMBL" id="KAJ4491095.1"/>
    </source>
</evidence>
<proteinExistence type="predicted"/>
<name>A0ABQ8VE92_9AGAR</name>
<accession>A0ABQ8VE92</accession>
<keyword evidence="2" id="KW-1185">Reference proteome</keyword>
<dbReference type="EMBL" id="JANVFT010000042">
    <property type="protein sequence ID" value="KAJ4491095.1"/>
    <property type="molecule type" value="Genomic_DNA"/>
</dbReference>